<dbReference type="Gene3D" id="1.25.10.10">
    <property type="entry name" value="Leucine-rich Repeat Variant"/>
    <property type="match status" value="1"/>
</dbReference>
<dbReference type="AlphaFoldDB" id="A0A2P5VSS6"/>
<dbReference type="SUPFAM" id="SSF48371">
    <property type="entry name" value="ARM repeat"/>
    <property type="match status" value="1"/>
</dbReference>
<feature type="domain" description="Symplekin/Pta1 N-terminal" evidence="1">
    <location>
        <begin position="101"/>
        <end position="188"/>
    </location>
</feature>
<evidence type="ECO:0000313" key="2">
    <source>
        <dbReference type="EMBL" id="PPR81888.1"/>
    </source>
</evidence>
<dbReference type="InterPro" id="IPR011989">
    <property type="entry name" value="ARM-like"/>
</dbReference>
<dbReference type="Pfam" id="PF11935">
    <property type="entry name" value="SYMPK_PTA1_N"/>
    <property type="match status" value="1"/>
</dbReference>
<dbReference type="PANTHER" id="PTHR47184:SF2">
    <property type="entry name" value="SYMPLEKIN"/>
    <property type="match status" value="1"/>
</dbReference>
<evidence type="ECO:0000259" key="1">
    <source>
        <dbReference type="Pfam" id="PF11935"/>
    </source>
</evidence>
<proteinExistence type="predicted"/>
<dbReference type="InterPro" id="IPR016024">
    <property type="entry name" value="ARM-type_fold"/>
</dbReference>
<dbReference type="OrthoDB" id="331600at2759"/>
<evidence type="ECO:0000313" key="3">
    <source>
        <dbReference type="Proteomes" id="UP000239757"/>
    </source>
</evidence>
<gene>
    <name evidence="2" type="ORF">GOBAR_AA38832</name>
</gene>
<protein>
    <recommendedName>
        <fullName evidence="1">Symplekin/Pta1 N-terminal domain-containing protein</fullName>
    </recommendedName>
</protein>
<dbReference type="EMBL" id="KZ671090">
    <property type="protein sequence ID" value="PPR81888.1"/>
    <property type="molecule type" value="Genomic_DNA"/>
</dbReference>
<dbReference type="InterPro" id="IPR032460">
    <property type="entry name" value="Symplekin/Pta1_N"/>
</dbReference>
<organism evidence="2 3">
    <name type="scientific">Gossypium barbadense</name>
    <name type="common">Sea Island cotton</name>
    <name type="synonym">Hibiscus barbadensis</name>
    <dbReference type="NCBI Taxonomy" id="3634"/>
    <lineage>
        <taxon>Eukaryota</taxon>
        <taxon>Viridiplantae</taxon>
        <taxon>Streptophyta</taxon>
        <taxon>Embryophyta</taxon>
        <taxon>Tracheophyta</taxon>
        <taxon>Spermatophyta</taxon>
        <taxon>Magnoliopsida</taxon>
        <taxon>eudicotyledons</taxon>
        <taxon>Gunneridae</taxon>
        <taxon>Pentapetalae</taxon>
        <taxon>rosids</taxon>
        <taxon>malvids</taxon>
        <taxon>Malvales</taxon>
        <taxon>Malvaceae</taxon>
        <taxon>Malvoideae</taxon>
        <taxon>Gossypium</taxon>
    </lineage>
</organism>
<name>A0A2P5VSS6_GOSBA</name>
<reference evidence="2 3" key="1">
    <citation type="submission" date="2015-01" db="EMBL/GenBank/DDBJ databases">
        <title>Genome of allotetraploid Gossypium barbadense reveals genomic plasticity and fiber elongation in cotton evolution.</title>
        <authorList>
            <person name="Chen X."/>
            <person name="Liu X."/>
            <person name="Zhao B."/>
            <person name="Zheng H."/>
            <person name="Hu Y."/>
            <person name="Lu G."/>
            <person name="Yang C."/>
            <person name="Chen J."/>
            <person name="Shan C."/>
            <person name="Zhang L."/>
            <person name="Zhou Y."/>
            <person name="Wang L."/>
            <person name="Guo W."/>
            <person name="Bai Y."/>
            <person name="Ruan J."/>
            <person name="Shangguan X."/>
            <person name="Mao Y."/>
            <person name="Jiang J."/>
            <person name="Zhu Y."/>
            <person name="Lei J."/>
            <person name="Kang H."/>
            <person name="Chen S."/>
            <person name="He X."/>
            <person name="Wang R."/>
            <person name="Wang Y."/>
            <person name="Chen J."/>
            <person name="Wang L."/>
            <person name="Yu S."/>
            <person name="Wang B."/>
            <person name="Wei J."/>
            <person name="Song S."/>
            <person name="Lu X."/>
            <person name="Gao Z."/>
            <person name="Gu W."/>
            <person name="Deng X."/>
            <person name="Ma D."/>
            <person name="Wang S."/>
            <person name="Liang W."/>
            <person name="Fang L."/>
            <person name="Cai C."/>
            <person name="Zhu X."/>
            <person name="Zhou B."/>
            <person name="Zhang Y."/>
            <person name="Chen Z."/>
            <person name="Xu S."/>
            <person name="Zhu R."/>
            <person name="Wang S."/>
            <person name="Zhang T."/>
            <person name="Zhao G."/>
        </authorList>
    </citation>
    <scope>NUCLEOTIDE SEQUENCE [LARGE SCALE GENOMIC DNA]</scope>
    <source>
        <strain evidence="3">cv. Xinhai21</strain>
        <tissue evidence="2">Leaf</tissue>
    </source>
</reference>
<accession>A0A2P5VSS6</accession>
<dbReference type="PANTHER" id="PTHR47184">
    <property type="entry name" value="PHOSPHATIDYLINOSITOL 3-AND 4-KINASE FAMILY PROTEIN-RELATED"/>
    <property type="match status" value="1"/>
</dbReference>
<sequence length="195" mass="21516">MVGIMNPVSREKLASLSSSVKFAIDLGSKLELCRQLKHDLLEEDAADLSEFLPSIFDLYSDPFGPVRKFATEIIGEIGVKHLEFVPEIAPFLITVLEDATPAVARQSIACSIDLFRHTLEKIAIRGLYSSELDSDLESSWSWMLKLKEKIYSIAFQPGSGGIRLVALKFVEAVILLYTPNPNGSPEPPPNEGNLI</sequence>
<dbReference type="Proteomes" id="UP000239757">
    <property type="component" value="Unassembled WGS sequence"/>
</dbReference>